<protein>
    <recommendedName>
        <fullName evidence="4">ATP-dependent rRNA helicase SPB4-like C-terminal extension domain-containing protein</fullName>
    </recommendedName>
</protein>
<feature type="region of interest" description="Disordered" evidence="3">
    <location>
        <begin position="262"/>
        <end position="284"/>
    </location>
</feature>
<dbReference type="GO" id="GO:0004386">
    <property type="term" value="F:helicase activity"/>
    <property type="evidence" value="ECO:0007669"/>
    <property type="project" value="UniProtKB-KW"/>
</dbReference>
<evidence type="ECO:0000256" key="1">
    <source>
        <dbReference type="ARBA" id="ARBA00022801"/>
    </source>
</evidence>
<organism evidence="5">
    <name type="scientific">Clastoptera arizonana</name>
    <name type="common">Arizona spittle bug</name>
    <dbReference type="NCBI Taxonomy" id="38151"/>
    <lineage>
        <taxon>Eukaryota</taxon>
        <taxon>Metazoa</taxon>
        <taxon>Ecdysozoa</taxon>
        <taxon>Arthropoda</taxon>
        <taxon>Hexapoda</taxon>
        <taxon>Insecta</taxon>
        <taxon>Pterygota</taxon>
        <taxon>Neoptera</taxon>
        <taxon>Paraneoptera</taxon>
        <taxon>Hemiptera</taxon>
        <taxon>Auchenorrhyncha</taxon>
        <taxon>Cercopoidea</taxon>
        <taxon>Clastopteridae</taxon>
        <taxon>Clastoptera</taxon>
    </lineage>
</organism>
<feature type="compositionally biased region" description="Basic residues" evidence="3">
    <location>
        <begin position="310"/>
        <end position="321"/>
    </location>
</feature>
<keyword evidence="2" id="KW-0547">Nucleotide-binding</keyword>
<dbReference type="SMART" id="SM01178">
    <property type="entry name" value="DUF4217"/>
    <property type="match status" value="1"/>
</dbReference>
<sequence length="427" mass="49196">ESLLVLLPSEKEAMLKRLEERKIPINEIKVNPSMFTNPQVKIEAFLARDPNLKASAQRAFVSYFKSVFLMKDKEVFKINSLDSDSYARSLGLIVSPRIRFLQRRLKSELKGKTESVDVTNFIKPKTVNDKTGTENNVSNSTIDTENHKFFKDEENSDSAETLENNRENEYNGPVVLKPKNKPIEMYNFGAGDSDSEDEFFKVKRKDHDLEGCNDIDDEKESILQKMIHKSKKPITKMALAKKMFKKNIVPNKKIVFTEEGQAEENRLKARTTEEGRKYEESNQGGIDIAEARAVMKAEDKVDRKLYREKVKAKHKTRKLKEKKFDKTEEDEAVVYSGSDSEGEPDLSWLPDPDKIYGPQQSDTEEENFEEIPRIPEKSSAKRKNKQQISKMKKKIKINNDSEDEPQDTGLSLLEDEELALQFLSNKR</sequence>
<feature type="region of interest" description="Disordered" evidence="3">
    <location>
        <begin position="310"/>
        <end position="410"/>
    </location>
</feature>
<gene>
    <name evidence="5" type="ORF">g.19811</name>
</gene>
<keyword evidence="2" id="KW-0347">Helicase</keyword>
<accession>A0A1B6DSB1</accession>
<name>A0A1B6DSB1_9HEMI</name>
<proteinExistence type="predicted"/>
<reference evidence="5" key="1">
    <citation type="submission" date="2015-12" db="EMBL/GenBank/DDBJ databases">
        <title>De novo transcriptome assembly of four potential Pierce s Disease insect vectors from Arizona vineyards.</title>
        <authorList>
            <person name="Tassone E.E."/>
        </authorList>
    </citation>
    <scope>NUCLEOTIDE SEQUENCE</scope>
</reference>
<evidence type="ECO:0000259" key="4">
    <source>
        <dbReference type="SMART" id="SM01178"/>
    </source>
</evidence>
<feature type="compositionally biased region" description="Basic residues" evidence="3">
    <location>
        <begin position="380"/>
        <end position="396"/>
    </location>
</feature>
<feature type="compositionally biased region" description="Basic and acidic residues" evidence="3">
    <location>
        <begin position="370"/>
        <end position="379"/>
    </location>
</feature>
<evidence type="ECO:0000256" key="2">
    <source>
        <dbReference type="ARBA" id="ARBA00022806"/>
    </source>
</evidence>
<feature type="domain" description="ATP-dependent rRNA helicase SPB4-like C-terminal extension" evidence="4">
    <location>
        <begin position="37"/>
        <end position="100"/>
    </location>
</feature>
<dbReference type="GO" id="GO:0016787">
    <property type="term" value="F:hydrolase activity"/>
    <property type="evidence" value="ECO:0007669"/>
    <property type="project" value="UniProtKB-KW"/>
</dbReference>
<dbReference type="AlphaFoldDB" id="A0A1B6DSB1"/>
<evidence type="ECO:0000256" key="3">
    <source>
        <dbReference type="SAM" id="MobiDB-lite"/>
    </source>
</evidence>
<evidence type="ECO:0000313" key="5">
    <source>
        <dbReference type="EMBL" id="JAS28564.1"/>
    </source>
</evidence>
<feature type="compositionally biased region" description="Basic and acidic residues" evidence="3">
    <location>
        <begin position="263"/>
        <end position="280"/>
    </location>
</feature>
<dbReference type="Pfam" id="PF13959">
    <property type="entry name" value="CTE_SPB4"/>
    <property type="match status" value="1"/>
</dbReference>
<keyword evidence="1" id="KW-0378">Hydrolase</keyword>
<dbReference type="InterPro" id="IPR025313">
    <property type="entry name" value="SPB4-like_CTE"/>
</dbReference>
<dbReference type="EMBL" id="GEDC01008734">
    <property type="protein sequence ID" value="JAS28564.1"/>
    <property type="molecule type" value="Transcribed_RNA"/>
</dbReference>
<keyword evidence="2" id="KW-0067">ATP-binding</keyword>
<feature type="non-terminal residue" evidence="5">
    <location>
        <position position="1"/>
    </location>
</feature>
<feature type="region of interest" description="Disordered" evidence="3">
    <location>
        <begin position="152"/>
        <end position="172"/>
    </location>
</feature>